<name>A0A101FT89_9EURY</name>
<reference evidence="3 4" key="2">
    <citation type="journal article" date="2015" name="MBio">
        <title>Genome-Resolved Metagenomic Analysis Reveals Roles for Candidate Phyla and Other Microbial Community Members in Biogeochemical Transformations in Oil Reservoirs.</title>
        <authorList>
            <person name="Hu P."/>
            <person name="Tom L."/>
            <person name="Singh A."/>
            <person name="Thomas B.C."/>
            <person name="Baker B.J."/>
            <person name="Piceno Y.M."/>
            <person name="Andersen G.L."/>
            <person name="Banfield J.F."/>
        </authorList>
    </citation>
    <scope>NUCLEOTIDE SEQUENCE [LARGE SCALE GENOMIC DNA]</scope>
    <source>
        <strain evidence="1">57_489</strain>
    </source>
</reference>
<protein>
    <submittedName>
        <fullName evidence="1">Uncharacterized protein</fullName>
    </submittedName>
</protein>
<evidence type="ECO:0000313" key="4">
    <source>
        <dbReference type="Proteomes" id="UP000057043"/>
    </source>
</evidence>
<evidence type="ECO:0000313" key="1">
    <source>
        <dbReference type="EMBL" id="KUK44017.1"/>
    </source>
</evidence>
<dbReference type="AlphaFoldDB" id="A0A101FT89"/>
<dbReference type="EMBL" id="LGFT01000037">
    <property type="protein sequence ID" value="KUK44017.1"/>
    <property type="molecule type" value="Genomic_DNA"/>
</dbReference>
<reference evidence="2" key="1">
    <citation type="journal article" date="2015" name="MBio">
        <title>Genome-resolved metagenomic analysis reveals roles for candidate phyla and other microbial community members in biogeochemical transformations in oil reservoirs.</title>
        <authorList>
            <person name="Hu P."/>
            <person name="Tom L."/>
            <person name="Singh A."/>
            <person name="Thomas B.C."/>
            <person name="Baker B.J."/>
            <person name="Piceno Y.M."/>
            <person name="Andersen G.L."/>
            <person name="Banfield J.F."/>
        </authorList>
    </citation>
    <scope>NUCLEOTIDE SEQUENCE [LARGE SCALE GENOMIC DNA]</scope>
    <source>
        <strain evidence="2">56_747</strain>
    </source>
</reference>
<evidence type="ECO:0000313" key="2">
    <source>
        <dbReference type="EMBL" id="KUK97775.1"/>
    </source>
</evidence>
<gene>
    <name evidence="1" type="ORF">XD72_1596</name>
    <name evidence="2" type="ORF">XE07_0189</name>
</gene>
<dbReference type="Proteomes" id="UP000053961">
    <property type="component" value="Unassembled WGS sequence"/>
</dbReference>
<evidence type="ECO:0000313" key="3">
    <source>
        <dbReference type="Proteomes" id="UP000053961"/>
    </source>
</evidence>
<sequence length="125" mass="14171">MTGFCSDCDVELSSLAYFRVSEGWLVASRCGGCERMILSRYDPSWSWKGDFDLEAAESVGSANEGSKTSGISDLPKEQLEAVFTPAELRDMERCVRGEAYTRQNLYRARAKYEKFERLFGVRIDI</sequence>
<comment type="caution">
    <text evidence="1">The sequence shown here is derived from an EMBL/GenBank/DDBJ whole genome shotgun (WGS) entry which is preliminary data.</text>
</comment>
<proteinExistence type="predicted"/>
<accession>A0A101FT89</accession>
<dbReference type="EMBL" id="LGHB01000001">
    <property type="protein sequence ID" value="KUK97775.1"/>
    <property type="molecule type" value="Genomic_DNA"/>
</dbReference>
<dbReference type="Proteomes" id="UP000057043">
    <property type="component" value="Unassembled WGS sequence"/>
</dbReference>
<dbReference type="PATRIC" id="fig|301375.6.peg.1206"/>
<organism evidence="1 4">
    <name type="scientific">Methanothrix harundinacea</name>
    <dbReference type="NCBI Taxonomy" id="301375"/>
    <lineage>
        <taxon>Archaea</taxon>
        <taxon>Methanobacteriati</taxon>
        <taxon>Methanobacteriota</taxon>
        <taxon>Stenosarchaea group</taxon>
        <taxon>Methanomicrobia</taxon>
        <taxon>Methanotrichales</taxon>
        <taxon>Methanotrichaceae</taxon>
        <taxon>Methanothrix</taxon>
    </lineage>
</organism>